<name>A0A3Q2DWM3_CYPVA</name>
<evidence type="ECO:0000313" key="3">
    <source>
        <dbReference type="Ensembl" id="ENSCVAP00000024132.1"/>
    </source>
</evidence>
<evidence type="ECO:0000259" key="2">
    <source>
        <dbReference type="SMART" id="SM00960"/>
    </source>
</evidence>
<evidence type="ECO:0000313" key="4">
    <source>
        <dbReference type="Proteomes" id="UP000265020"/>
    </source>
</evidence>
<keyword evidence="4" id="KW-1185">Reference proteome</keyword>
<dbReference type="PANTHER" id="PTHR10779">
    <property type="entry name" value="DYNEIN LIGHT CHAIN ROADBLOCK"/>
    <property type="match status" value="1"/>
</dbReference>
<protein>
    <submittedName>
        <fullName evidence="3">Dynein light chain roadblock-type 2</fullName>
    </submittedName>
</protein>
<proteinExistence type="inferred from homology"/>
<dbReference type="Gene3D" id="3.30.450.30">
    <property type="entry name" value="Dynein light chain 2a, cytoplasmic"/>
    <property type="match status" value="1"/>
</dbReference>
<accession>A0A3Q2DWM3</accession>
<dbReference type="GeneTree" id="ENSGT01120000276452"/>
<sequence length="98" mass="10716">MDGVEETLKRIESNASVAGTIVLNSEGVPIRSSFDSGTSSRYGREVSEITALARSAVRDLDPQNDLQLLCIRFNKREIIIGAGEILSEISFLFLLIDS</sequence>
<dbReference type="SMART" id="SM00960">
    <property type="entry name" value="Robl_LC7"/>
    <property type="match status" value="1"/>
</dbReference>
<dbReference type="Proteomes" id="UP000265020">
    <property type="component" value="Unassembled WGS sequence"/>
</dbReference>
<comment type="similarity">
    <text evidence="1">Belongs to the GAMAD family.</text>
</comment>
<dbReference type="Pfam" id="PF03259">
    <property type="entry name" value="Robl_LC7"/>
    <property type="match status" value="1"/>
</dbReference>
<reference evidence="3" key="2">
    <citation type="submission" date="2025-09" db="UniProtKB">
        <authorList>
            <consortium name="Ensembl"/>
        </authorList>
    </citation>
    <scope>IDENTIFICATION</scope>
</reference>
<dbReference type="InterPro" id="IPR004942">
    <property type="entry name" value="Roadblock/LAMTOR2_dom"/>
</dbReference>
<dbReference type="Ensembl" id="ENSCVAT00000004972.1">
    <property type="protein sequence ID" value="ENSCVAP00000024132.1"/>
    <property type="gene ID" value="ENSCVAG00000008280.1"/>
</dbReference>
<dbReference type="SUPFAM" id="SSF103196">
    <property type="entry name" value="Roadblock/LC7 domain"/>
    <property type="match status" value="1"/>
</dbReference>
<reference evidence="3" key="1">
    <citation type="submission" date="2025-08" db="UniProtKB">
        <authorList>
            <consortium name="Ensembl"/>
        </authorList>
    </citation>
    <scope>IDENTIFICATION</scope>
</reference>
<organism evidence="3 4">
    <name type="scientific">Cyprinodon variegatus</name>
    <name type="common">Sheepshead minnow</name>
    <dbReference type="NCBI Taxonomy" id="28743"/>
    <lineage>
        <taxon>Eukaryota</taxon>
        <taxon>Metazoa</taxon>
        <taxon>Chordata</taxon>
        <taxon>Craniata</taxon>
        <taxon>Vertebrata</taxon>
        <taxon>Euteleostomi</taxon>
        <taxon>Actinopterygii</taxon>
        <taxon>Neopterygii</taxon>
        <taxon>Teleostei</taxon>
        <taxon>Neoteleostei</taxon>
        <taxon>Acanthomorphata</taxon>
        <taxon>Ovalentaria</taxon>
        <taxon>Atherinomorphae</taxon>
        <taxon>Cyprinodontiformes</taxon>
        <taxon>Cyprinodontidae</taxon>
        <taxon>Cyprinodon</taxon>
    </lineage>
</organism>
<dbReference type="STRING" id="28743.ENSCVAP00000024132"/>
<feature type="domain" description="Roadblock/LAMTOR2" evidence="2">
    <location>
        <begin position="4"/>
        <end position="90"/>
    </location>
</feature>
<dbReference type="AlphaFoldDB" id="A0A3Q2DWM3"/>
<evidence type="ECO:0000256" key="1">
    <source>
        <dbReference type="ARBA" id="ARBA00007191"/>
    </source>
</evidence>